<feature type="transmembrane region" description="Helical" evidence="1">
    <location>
        <begin position="177"/>
        <end position="195"/>
    </location>
</feature>
<keyword evidence="1" id="KW-1133">Transmembrane helix</keyword>
<feature type="transmembrane region" description="Helical" evidence="1">
    <location>
        <begin position="314"/>
        <end position="334"/>
    </location>
</feature>
<gene>
    <name evidence="2" type="ORF">SAMN02746066_03484</name>
</gene>
<dbReference type="GO" id="GO:0005886">
    <property type="term" value="C:plasma membrane"/>
    <property type="evidence" value="ECO:0007669"/>
    <property type="project" value="UniProtKB-SubCell"/>
</dbReference>
<dbReference type="AlphaFoldDB" id="A0A1M7LYJ1"/>
<evidence type="ECO:0000313" key="2">
    <source>
        <dbReference type="EMBL" id="SHM82920.1"/>
    </source>
</evidence>
<evidence type="ECO:0000256" key="1">
    <source>
        <dbReference type="SAM" id="Phobius"/>
    </source>
</evidence>
<keyword evidence="1" id="KW-0812">Transmembrane</keyword>
<feature type="transmembrane region" description="Helical" evidence="1">
    <location>
        <begin position="216"/>
        <end position="242"/>
    </location>
</feature>
<protein>
    <submittedName>
        <fullName evidence="2">ABC-type transport system involved in multi-copper enzyme maturation, permease component</fullName>
    </submittedName>
</protein>
<dbReference type="GO" id="GO:0140359">
    <property type="term" value="F:ABC-type transporter activity"/>
    <property type="evidence" value="ECO:0007669"/>
    <property type="project" value="InterPro"/>
</dbReference>
<dbReference type="OrthoDB" id="2024038at2"/>
<dbReference type="EMBL" id="FRCP01000018">
    <property type="protein sequence ID" value="SHM82920.1"/>
    <property type="molecule type" value="Genomic_DNA"/>
</dbReference>
<dbReference type="STRING" id="1120996.SAMN02746066_03484"/>
<name>A0A1M7LYJ1_9FIRM</name>
<dbReference type="PANTHER" id="PTHR37305:SF1">
    <property type="entry name" value="MEMBRANE PROTEIN"/>
    <property type="match status" value="1"/>
</dbReference>
<feature type="transmembrane region" description="Helical" evidence="1">
    <location>
        <begin position="20"/>
        <end position="40"/>
    </location>
</feature>
<evidence type="ECO:0000313" key="3">
    <source>
        <dbReference type="Proteomes" id="UP000184038"/>
    </source>
</evidence>
<feature type="transmembrane region" description="Helical" evidence="1">
    <location>
        <begin position="363"/>
        <end position="385"/>
    </location>
</feature>
<proteinExistence type="predicted"/>
<reference evidence="2 3" key="1">
    <citation type="submission" date="2016-11" db="EMBL/GenBank/DDBJ databases">
        <authorList>
            <person name="Jaros S."/>
            <person name="Januszkiewicz K."/>
            <person name="Wedrychowicz H."/>
        </authorList>
    </citation>
    <scope>NUCLEOTIDE SEQUENCE [LARGE SCALE GENOMIC DNA]</scope>
    <source>
        <strain evidence="2 3">DSM 15930</strain>
    </source>
</reference>
<feature type="transmembrane region" description="Helical" evidence="1">
    <location>
        <begin position="284"/>
        <end position="307"/>
    </location>
</feature>
<organism evidence="2 3">
    <name type="scientific">Anaerosporobacter mobilis DSM 15930</name>
    <dbReference type="NCBI Taxonomy" id="1120996"/>
    <lineage>
        <taxon>Bacteria</taxon>
        <taxon>Bacillati</taxon>
        <taxon>Bacillota</taxon>
        <taxon>Clostridia</taxon>
        <taxon>Lachnospirales</taxon>
        <taxon>Lachnospiraceae</taxon>
        <taxon>Anaerosporobacter</taxon>
    </lineage>
</organism>
<dbReference type="PANTHER" id="PTHR37305">
    <property type="entry name" value="INTEGRAL MEMBRANE PROTEIN-RELATED"/>
    <property type="match status" value="1"/>
</dbReference>
<dbReference type="Proteomes" id="UP000184038">
    <property type="component" value="Unassembled WGS sequence"/>
</dbReference>
<sequence>MGKLFRFEWLKNRKNIKNIVMLSLFLIILIGYIILNGVLAQKYKIDERVNYTSDKWYSVMKMNELLALSDEKDMSKDMKTEIDFWRQVYQYAVSQDVYKHWRGEDKWRDVVRETIEKNEYLLKGKEEGITSYNRISDQELRNEIKKNQVFLEEDIKPLDSEYQMTSLHFLYRLLDQLFPYLIVVVVLIVCADTMSSEFDTGSYKFLMLQPYKRGKIIHIKSIATICYVMISVLGIIAGVFLVNGCINGFGNPSYPVAIDGSRFSRLISDTYKTSAVEYIGIGKFLLYVIPIAILYLLFTAVFALILSTLAANSIASLSMSVGIMLAAIMLQPYVVSYKTLSLVYPVSYCNPVEVLSGGTYGTALMAILVLAFLSIVIYLVNVLIFKKRDLL</sequence>
<dbReference type="Pfam" id="PF12679">
    <property type="entry name" value="ABC2_membrane_2"/>
    <property type="match status" value="1"/>
</dbReference>
<accession>A0A1M7LYJ1</accession>
<keyword evidence="1" id="KW-0472">Membrane</keyword>
<dbReference type="RefSeq" id="WP_073289681.1">
    <property type="nucleotide sequence ID" value="NZ_FRCP01000018.1"/>
</dbReference>
<keyword evidence="3" id="KW-1185">Reference proteome</keyword>